<name>A0A9P6JWA7_9AGAR</name>
<evidence type="ECO:0000256" key="1">
    <source>
        <dbReference type="SAM" id="Phobius"/>
    </source>
</evidence>
<evidence type="ECO:0000313" key="3">
    <source>
        <dbReference type="Proteomes" id="UP000807306"/>
    </source>
</evidence>
<dbReference type="AlphaFoldDB" id="A0A9P6JWA7"/>
<protein>
    <submittedName>
        <fullName evidence="2">Uncharacterized protein</fullName>
    </submittedName>
</protein>
<reference evidence="2" key="1">
    <citation type="submission" date="2020-11" db="EMBL/GenBank/DDBJ databases">
        <authorList>
            <consortium name="DOE Joint Genome Institute"/>
            <person name="Ahrendt S."/>
            <person name="Riley R."/>
            <person name="Andreopoulos W."/>
            <person name="Labutti K."/>
            <person name="Pangilinan J."/>
            <person name="Ruiz-Duenas F.J."/>
            <person name="Barrasa J.M."/>
            <person name="Sanchez-Garcia M."/>
            <person name="Camarero S."/>
            <person name="Miyauchi S."/>
            <person name="Serrano A."/>
            <person name="Linde D."/>
            <person name="Babiker R."/>
            <person name="Drula E."/>
            <person name="Ayuso-Fernandez I."/>
            <person name="Pacheco R."/>
            <person name="Padilla G."/>
            <person name="Ferreira P."/>
            <person name="Barriuso J."/>
            <person name="Kellner H."/>
            <person name="Castanera R."/>
            <person name="Alfaro M."/>
            <person name="Ramirez L."/>
            <person name="Pisabarro A.G."/>
            <person name="Kuo A."/>
            <person name="Tritt A."/>
            <person name="Lipzen A."/>
            <person name="He G."/>
            <person name="Yan M."/>
            <person name="Ng V."/>
            <person name="Cullen D."/>
            <person name="Martin F."/>
            <person name="Rosso M.-N."/>
            <person name="Henrissat B."/>
            <person name="Hibbett D."/>
            <person name="Martinez A.T."/>
            <person name="Grigoriev I.V."/>
        </authorList>
    </citation>
    <scope>NUCLEOTIDE SEQUENCE</scope>
    <source>
        <strain evidence="2">CBS 506.95</strain>
    </source>
</reference>
<keyword evidence="3" id="KW-1185">Reference proteome</keyword>
<sequence>MPKPEQPWFDPNFFGFFDERHQGVQLLVRMADYHMVVVQLLYVGFDGVQMSFVVFPKGRLKRCVSTFASLIAIHAPLHGGYVFIIDVNHALF</sequence>
<proteinExistence type="predicted"/>
<gene>
    <name evidence="2" type="ORF">CPB83DRAFT_842938</name>
</gene>
<feature type="transmembrane region" description="Helical" evidence="1">
    <location>
        <begin position="67"/>
        <end position="85"/>
    </location>
</feature>
<keyword evidence="1" id="KW-0472">Membrane</keyword>
<comment type="caution">
    <text evidence="2">The sequence shown here is derived from an EMBL/GenBank/DDBJ whole genome shotgun (WGS) entry which is preliminary data.</text>
</comment>
<keyword evidence="1" id="KW-0812">Transmembrane</keyword>
<accession>A0A9P6JWA7</accession>
<evidence type="ECO:0000313" key="2">
    <source>
        <dbReference type="EMBL" id="KAF9534784.1"/>
    </source>
</evidence>
<dbReference type="Proteomes" id="UP000807306">
    <property type="component" value="Unassembled WGS sequence"/>
</dbReference>
<feature type="transmembrane region" description="Helical" evidence="1">
    <location>
        <begin position="33"/>
        <end position="55"/>
    </location>
</feature>
<dbReference type="EMBL" id="MU157825">
    <property type="protein sequence ID" value="KAF9534784.1"/>
    <property type="molecule type" value="Genomic_DNA"/>
</dbReference>
<organism evidence="2 3">
    <name type="scientific">Crepidotus variabilis</name>
    <dbReference type="NCBI Taxonomy" id="179855"/>
    <lineage>
        <taxon>Eukaryota</taxon>
        <taxon>Fungi</taxon>
        <taxon>Dikarya</taxon>
        <taxon>Basidiomycota</taxon>
        <taxon>Agaricomycotina</taxon>
        <taxon>Agaricomycetes</taxon>
        <taxon>Agaricomycetidae</taxon>
        <taxon>Agaricales</taxon>
        <taxon>Agaricineae</taxon>
        <taxon>Crepidotaceae</taxon>
        <taxon>Crepidotus</taxon>
    </lineage>
</organism>
<keyword evidence="1" id="KW-1133">Transmembrane helix</keyword>